<name>A0A242CHK5_9ENTE</name>
<dbReference type="RefSeq" id="WP_086329248.1">
    <property type="nucleotide sequence ID" value="NZ_NGLE02000001.1"/>
</dbReference>
<evidence type="ECO:0000313" key="2">
    <source>
        <dbReference type="EMBL" id="OTO09608.1"/>
    </source>
</evidence>
<dbReference type="STRING" id="1834181.A5880_000287"/>
<dbReference type="Proteomes" id="UP000195139">
    <property type="component" value="Unassembled WGS sequence"/>
</dbReference>
<organism evidence="2">
    <name type="scientific">Candidatus Enterococcus mansonii</name>
    <dbReference type="NCBI Taxonomy" id="1834181"/>
    <lineage>
        <taxon>Bacteria</taxon>
        <taxon>Bacillati</taxon>
        <taxon>Bacillota</taxon>
        <taxon>Bacilli</taxon>
        <taxon>Lactobacillales</taxon>
        <taxon>Enterococcaceae</taxon>
        <taxon>Enterococcus</taxon>
    </lineage>
</organism>
<dbReference type="EMBL" id="NGLE01000001">
    <property type="protein sequence ID" value="OTO09608.1"/>
    <property type="molecule type" value="Genomic_DNA"/>
</dbReference>
<sequence>MKAYEVKKMMSDYSANATLKEIFEDCGRPYKCPQCKGSGFYQKKIRVPYPSGLPDSGWVPDTIEYKRTECELCDGHGWATKEYKPKMVQEGWEDIEK</sequence>
<evidence type="ECO:0000313" key="1">
    <source>
        <dbReference type="EMBL" id="MEI5994799.1"/>
    </source>
</evidence>
<dbReference type="OrthoDB" id="2185623at2"/>
<proteinExistence type="predicted"/>
<dbReference type="EMBL" id="NGLE02000001">
    <property type="protein sequence ID" value="MEI5994799.1"/>
    <property type="molecule type" value="Genomic_DNA"/>
</dbReference>
<dbReference type="AlphaFoldDB" id="A0A242CHK5"/>
<evidence type="ECO:0000313" key="3">
    <source>
        <dbReference type="Proteomes" id="UP000195139"/>
    </source>
</evidence>
<accession>A0A242CHK5</accession>
<reference evidence="2" key="1">
    <citation type="submission" date="2017-05" db="EMBL/GenBank/DDBJ databases">
        <title>The Genome Sequence of Enterococcus sp. 4G2_DIV0659.</title>
        <authorList>
            <consortium name="The Broad Institute Genomics Platform"/>
            <consortium name="The Broad Institute Genomic Center for Infectious Diseases"/>
            <person name="Earl A."/>
            <person name="Manson A."/>
            <person name="Schwartman J."/>
            <person name="Gilmore M."/>
            <person name="Abouelleil A."/>
            <person name="Cao P."/>
            <person name="Chapman S."/>
            <person name="Cusick C."/>
            <person name="Shea T."/>
            <person name="Young S."/>
            <person name="Neafsey D."/>
            <person name="Nusbaum C."/>
            <person name="Birren B."/>
        </authorList>
    </citation>
    <scope>NUCLEOTIDE SEQUENCE [LARGE SCALE GENOMIC DNA]</scope>
    <source>
        <strain evidence="2">4G2_DIV0659</strain>
    </source>
</reference>
<reference evidence="1 3" key="2">
    <citation type="submission" date="2018-07" db="EMBL/GenBank/DDBJ databases">
        <title>The Genome Sequence of Enterococcus sp. DIV0659b.</title>
        <authorList>
            <consortium name="The Broad Institute Genomics Platform"/>
            <consortium name="The Broad Institute Genomic Center for Infectious Diseases"/>
            <person name="Earl A."/>
            <person name="Manson A."/>
            <person name="Schwartman J."/>
            <person name="Gilmore M."/>
            <person name="Abouelleil A."/>
            <person name="Cao P."/>
            <person name="Chapman S."/>
            <person name="Cusick C."/>
            <person name="Shea T."/>
            <person name="Young S."/>
            <person name="Neafsey D."/>
            <person name="Nusbaum C."/>
            <person name="Birren B."/>
        </authorList>
    </citation>
    <scope>NUCLEOTIDE SEQUENCE [LARGE SCALE GENOMIC DNA]</scope>
    <source>
        <strain evidence="1 3">4G2_DIV0659</strain>
    </source>
</reference>
<comment type="caution">
    <text evidence="2">The sequence shown here is derived from an EMBL/GenBank/DDBJ whole genome shotgun (WGS) entry which is preliminary data.</text>
</comment>
<protein>
    <submittedName>
        <fullName evidence="2">Uncharacterized protein</fullName>
    </submittedName>
</protein>
<keyword evidence="3" id="KW-1185">Reference proteome</keyword>
<gene>
    <name evidence="2" type="ORF">A5880_000287</name>
    <name evidence="1" type="ORF">A5880_002385</name>
</gene>